<evidence type="ECO:0000313" key="1">
    <source>
        <dbReference type="EMBL" id="TWU41046.1"/>
    </source>
</evidence>
<protein>
    <submittedName>
        <fullName evidence="1">Uncharacterized protein</fullName>
    </submittedName>
</protein>
<reference evidence="1 2" key="1">
    <citation type="submission" date="2019-02" db="EMBL/GenBank/DDBJ databases">
        <title>Deep-cultivation of Planctomycetes and their phenomic and genomic characterization uncovers novel biology.</title>
        <authorList>
            <person name="Wiegand S."/>
            <person name="Jogler M."/>
            <person name="Boedeker C."/>
            <person name="Pinto D."/>
            <person name="Vollmers J."/>
            <person name="Rivas-Marin E."/>
            <person name="Kohn T."/>
            <person name="Peeters S.H."/>
            <person name="Heuer A."/>
            <person name="Rast P."/>
            <person name="Oberbeckmann S."/>
            <person name="Bunk B."/>
            <person name="Jeske O."/>
            <person name="Meyerdierks A."/>
            <person name="Storesund J.E."/>
            <person name="Kallscheuer N."/>
            <person name="Luecker S."/>
            <person name="Lage O.M."/>
            <person name="Pohl T."/>
            <person name="Merkel B.J."/>
            <person name="Hornburger P."/>
            <person name="Mueller R.-W."/>
            <person name="Bruemmer F."/>
            <person name="Labrenz M."/>
            <person name="Spormann A.M."/>
            <person name="Op Den Camp H."/>
            <person name="Overmann J."/>
            <person name="Amann R."/>
            <person name="Jetten M.S.M."/>
            <person name="Mascher T."/>
            <person name="Medema M.H."/>
            <person name="Devos D.P."/>
            <person name="Kaster A.-K."/>
            <person name="Ovreas L."/>
            <person name="Rohde M."/>
            <person name="Galperin M.Y."/>
            <person name="Jogler C."/>
        </authorList>
    </citation>
    <scope>NUCLEOTIDE SEQUENCE [LARGE SCALE GENOMIC DNA]</scope>
    <source>
        <strain evidence="1 2">Poly41</strain>
    </source>
</reference>
<dbReference type="EMBL" id="SJPV01000002">
    <property type="protein sequence ID" value="TWU41046.1"/>
    <property type="molecule type" value="Genomic_DNA"/>
</dbReference>
<name>A0A5C6E120_9BACT</name>
<proteinExistence type="predicted"/>
<gene>
    <name evidence="1" type="ORF">Poly41_18830</name>
</gene>
<dbReference type="Proteomes" id="UP000319143">
    <property type="component" value="Unassembled WGS sequence"/>
</dbReference>
<sequence>MDMLEAEKENEWTVKVKTAIWDVVGFARSPSGHLSYGFLAKSTTLKFNDDGPLGTRCLK</sequence>
<dbReference type="AlphaFoldDB" id="A0A5C6E120"/>
<keyword evidence="2" id="KW-1185">Reference proteome</keyword>
<organism evidence="1 2">
    <name type="scientific">Novipirellula artificiosorum</name>
    <dbReference type="NCBI Taxonomy" id="2528016"/>
    <lineage>
        <taxon>Bacteria</taxon>
        <taxon>Pseudomonadati</taxon>
        <taxon>Planctomycetota</taxon>
        <taxon>Planctomycetia</taxon>
        <taxon>Pirellulales</taxon>
        <taxon>Pirellulaceae</taxon>
        <taxon>Novipirellula</taxon>
    </lineage>
</organism>
<accession>A0A5C6E120</accession>
<evidence type="ECO:0000313" key="2">
    <source>
        <dbReference type="Proteomes" id="UP000319143"/>
    </source>
</evidence>
<comment type="caution">
    <text evidence="1">The sequence shown here is derived from an EMBL/GenBank/DDBJ whole genome shotgun (WGS) entry which is preliminary data.</text>
</comment>